<proteinExistence type="predicted"/>
<sequence>MHDTETAERIAQLKVGVHYRYGTRRPYRPAPIDFRETFIRIGWEDEIMEIYHASSTVIKRWIDECGGDELLDARSQVSGVRHQPQRRTKMLTYSEAVAALQAGADLTSLESRRKPPKGTPRQGEIGA</sequence>
<evidence type="ECO:0008006" key="4">
    <source>
        <dbReference type="Google" id="ProtNLM"/>
    </source>
</evidence>
<name>A0ABU8H459_9SPHN</name>
<comment type="caution">
    <text evidence="2">The sequence shown here is derived from an EMBL/GenBank/DDBJ whole genome shotgun (WGS) entry which is preliminary data.</text>
</comment>
<reference evidence="2 3" key="1">
    <citation type="journal article" date="2013" name="Int. J. Syst. Evol. Microbiol.">
        <title>Sphingomonas kyungheensis sp. nov., a bacterium with ginsenoside-converting activity isolated from soil of a ginseng field.</title>
        <authorList>
            <person name="Son H.M."/>
            <person name="Yang J.E."/>
            <person name="Park Y."/>
            <person name="Han C.K."/>
            <person name="Kim S.G."/>
            <person name="Kook M."/>
            <person name="Yi T.H."/>
        </authorList>
    </citation>
    <scope>NUCLEOTIDE SEQUENCE [LARGE SCALE GENOMIC DNA]</scope>
    <source>
        <strain evidence="2 3">LMG 26582</strain>
    </source>
</reference>
<dbReference type="RefSeq" id="WP_336545386.1">
    <property type="nucleotide sequence ID" value="NZ_JBBBDM010000004.1"/>
</dbReference>
<evidence type="ECO:0000313" key="2">
    <source>
        <dbReference type="EMBL" id="MEI5687748.1"/>
    </source>
</evidence>
<evidence type="ECO:0000256" key="1">
    <source>
        <dbReference type="SAM" id="MobiDB-lite"/>
    </source>
</evidence>
<accession>A0ABU8H459</accession>
<feature type="region of interest" description="Disordered" evidence="1">
    <location>
        <begin position="104"/>
        <end position="127"/>
    </location>
</feature>
<dbReference type="Proteomes" id="UP001367771">
    <property type="component" value="Unassembled WGS sequence"/>
</dbReference>
<evidence type="ECO:0000313" key="3">
    <source>
        <dbReference type="Proteomes" id="UP001367771"/>
    </source>
</evidence>
<dbReference type="EMBL" id="JBBBDM010000004">
    <property type="protein sequence ID" value="MEI5687748.1"/>
    <property type="molecule type" value="Genomic_DNA"/>
</dbReference>
<keyword evidence="3" id="KW-1185">Reference proteome</keyword>
<gene>
    <name evidence="2" type="ORF">V8201_11725</name>
</gene>
<protein>
    <recommendedName>
        <fullName evidence="4">Transposase</fullName>
    </recommendedName>
</protein>
<organism evidence="2 3">
    <name type="scientific">Sphingomonas kyungheensis</name>
    <dbReference type="NCBI Taxonomy" id="1069987"/>
    <lineage>
        <taxon>Bacteria</taxon>
        <taxon>Pseudomonadati</taxon>
        <taxon>Pseudomonadota</taxon>
        <taxon>Alphaproteobacteria</taxon>
        <taxon>Sphingomonadales</taxon>
        <taxon>Sphingomonadaceae</taxon>
        <taxon>Sphingomonas</taxon>
    </lineage>
</organism>